<protein>
    <submittedName>
        <fullName evidence="3">Uncharacterized protein</fullName>
    </submittedName>
</protein>
<feature type="transmembrane region" description="Helical" evidence="2">
    <location>
        <begin position="21"/>
        <end position="40"/>
    </location>
</feature>
<evidence type="ECO:0000313" key="4">
    <source>
        <dbReference type="Proteomes" id="UP001056384"/>
    </source>
</evidence>
<keyword evidence="2" id="KW-0812">Transmembrane</keyword>
<feature type="compositionally biased region" description="Basic and acidic residues" evidence="1">
    <location>
        <begin position="146"/>
        <end position="157"/>
    </location>
</feature>
<sequence>MHIITMMIAFFRWALEVDHRWPKIVLLGILMAAIHFDLVLRGAGFFVSSLILSLAVDGVWPFTTLVWLVLFVLRPAFALFAPEEHHHSPPLSPPPRKIHATRWYDEEDRPKSQATENIPRPVQPAWQGARPAPPPSTTTTEGISAEEFRRRYAEARRTSTTKTDDDEEREAFDRLPCRIAGVIARVAFGVLFARSQSGTAYYIDVFSQRFSYDFPSTYSWLLTDPMADPLCHIETISPQPAPQAAAATTGPTIVPNPLSACKDTREAGFMIRTWLLDPKENIFKNFADMDSAQLRDGSYLSTARRVHYIALGNKLGFISAYYSENWARLIGANKDDVICSQLKWMGLRGPMFNKTLAVLHDELKEGRESIYRGTPVERAYQVLNGLEEKLPHWLE</sequence>
<evidence type="ECO:0000256" key="1">
    <source>
        <dbReference type="SAM" id="MobiDB-lite"/>
    </source>
</evidence>
<organism evidence="3 4">
    <name type="scientific">Septoria linicola</name>
    <dbReference type="NCBI Taxonomy" id="215465"/>
    <lineage>
        <taxon>Eukaryota</taxon>
        <taxon>Fungi</taxon>
        <taxon>Dikarya</taxon>
        <taxon>Ascomycota</taxon>
        <taxon>Pezizomycotina</taxon>
        <taxon>Dothideomycetes</taxon>
        <taxon>Dothideomycetidae</taxon>
        <taxon>Mycosphaerellales</taxon>
        <taxon>Mycosphaerellaceae</taxon>
        <taxon>Septoria</taxon>
    </lineage>
</organism>
<dbReference type="EMBL" id="CP099418">
    <property type="protein sequence ID" value="USW47281.1"/>
    <property type="molecule type" value="Genomic_DNA"/>
</dbReference>
<feature type="transmembrane region" description="Helical" evidence="2">
    <location>
        <begin position="46"/>
        <end position="73"/>
    </location>
</feature>
<proteinExistence type="predicted"/>
<name>A0A9Q9ED12_9PEZI</name>
<feature type="region of interest" description="Disordered" evidence="1">
    <location>
        <begin position="106"/>
        <end position="169"/>
    </location>
</feature>
<dbReference type="AlphaFoldDB" id="A0A9Q9ED12"/>
<keyword evidence="2" id="KW-0472">Membrane</keyword>
<keyword evidence="2" id="KW-1133">Transmembrane helix</keyword>
<evidence type="ECO:0000313" key="3">
    <source>
        <dbReference type="EMBL" id="USW47281.1"/>
    </source>
</evidence>
<reference evidence="3" key="1">
    <citation type="submission" date="2022-06" db="EMBL/GenBank/DDBJ databases">
        <title>Complete genome sequences of two strains of the flax pathogen Septoria linicola.</title>
        <authorList>
            <person name="Lapalu N."/>
            <person name="Simon A."/>
            <person name="Demenou B."/>
            <person name="Paumier D."/>
            <person name="Guillot M.-P."/>
            <person name="Gout L."/>
            <person name="Valade R."/>
        </authorList>
    </citation>
    <scope>NUCLEOTIDE SEQUENCE</scope>
    <source>
        <strain evidence="3">SE15195</strain>
    </source>
</reference>
<gene>
    <name evidence="3" type="ORF">Slin15195_G006000</name>
</gene>
<keyword evidence="4" id="KW-1185">Reference proteome</keyword>
<accession>A0A9Q9ED12</accession>
<dbReference type="Proteomes" id="UP001056384">
    <property type="component" value="Chromosome 1"/>
</dbReference>
<evidence type="ECO:0000256" key="2">
    <source>
        <dbReference type="SAM" id="Phobius"/>
    </source>
</evidence>